<proteinExistence type="predicted"/>
<dbReference type="Proteomes" id="UP000004978">
    <property type="component" value="Unassembled WGS sequence"/>
</dbReference>
<sequence>MKFNVDLFENLQKFNFQLHSKVNSKNVFKANLTCYFSQFGSLLYWNIELLENTTLDLCSTPNWFKNKNHNFEQRKIFLQLLNYKQIPRKTRSSKENIVLNSNELKILNKWFKDEYFGSIKNIGALLKGNNPAGSYHQPFSSEIKTNIKRIENNLIMFIDILNTSLTKEIKKMVNTKQLNLDNYLSEKPMKFEEFINSLDNNSAIKATFEFVESEKVLSLKNTIERKKFNELKKLIKSKIDNFSQIEEYVANECTKARSKLKKIVQIFQWEKFMKTENAHIYPVYLIKRETLDFLKNEYLKNQSDFFREKLNFLIKKLNLNNKLSEIYDINNFLNLPPNLHKLYDTKKFFWDYKKGELTFINNQISNSDKTLLLQHAKVIDNLNDKMQKYLKKYQDFLKF</sequence>
<dbReference type="Pfam" id="PF13391">
    <property type="entry name" value="HNH_2"/>
    <property type="match status" value="1"/>
</dbReference>
<protein>
    <recommendedName>
        <fullName evidence="1">HNH nuclease domain-containing protein</fullName>
    </recommendedName>
</protein>
<evidence type="ECO:0000313" key="3">
    <source>
        <dbReference type="Proteomes" id="UP000004978"/>
    </source>
</evidence>
<evidence type="ECO:0000259" key="1">
    <source>
        <dbReference type="Pfam" id="PF13391"/>
    </source>
</evidence>
<accession>F9UK31</accession>
<feature type="domain" description="HNH nuclease" evidence="1">
    <location>
        <begin position="275"/>
        <end position="348"/>
    </location>
</feature>
<dbReference type="InterPro" id="IPR003615">
    <property type="entry name" value="HNH_nuc"/>
</dbReference>
<dbReference type="NCBIfam" id="NF045952">
    <property type="entry name" value="MAG4270_fam"/>
    <property type="match status" value="1"/>
</dbReference>
<gene>
    <name evidence="2" type="ORF">MCSF7_01211</name>
</gene>
<organism evidence="2 3">
    <name type="scientific">Mycoplasmopsis columbina SF7</name>
    <dbReference type="NCBI Taxonomy" id="1037410"/>
    <lineage>
        <taxon>Bacteria</taxon>
        <taxon>Bacillati</taxon>
        <taxon>Mycoplasmatota</taxon>
        <taxon>Mycoplasmoidales</taxon>
        <taxon>Metamycoplasmataceae</taxon>
        <taxon>Mycoplasmopsis</taxon>
    </lineage>
</organism>
<comment type="caution">
    <text evidence="2">The sequence shown here is derived from an EMBL/GenBank/DDBJ whole genome shotgun (WGS) entry which is preliminary data.</text>
</comment>
<dbReference type="EMBL" id="AFXA01000011">
    <property type="protein sequence ID" value="EGV00036.1"/>
    <property type="molecule type" value="Genomic_DNA"/>
</dbReference>
<dbReference type="eggNOG" id="ENOG502ZXIY">
    <property type="taxonomic scope" value="Bacteria"/>
</dbReference>
<keyword evidence="3" id="KW-1185">Reference proteome</keyword>
<reference evidence="2 3" key="1">
    <citation type="journal article" date="2013" name="Genome Announc.">
        <title>Genome Sequence of Mycoplasma columbinum Strain SF7.</title>
        <authorList>
            <person name="Guo Z."/>
            <person name="Xu X."/>
            <person name="Zheng Q."/>
            <person name="Li T."/>
            <person name="Kuang S."/>
            <person name="Zhang Z."/>
            <person name="Chen Y."/>
            <person name="Lu X."/>
            <person name="Zhou R."/>
            <person name="Bi D."/>
            <person name="Jin H."/>
        </authorList>
    </citation>
    <scope>NUCLEOTIDE SEQUENCE [LARGE SCALE GENOMIC DNA]</scope>
    <source>
        <strain evidence="2 3">SF7</strain>
    </source>
</reference>
<name>F9UK31_9BACT</name>
<dbReference type="RefSeq" id="WP_006608649.1">
    <property type="nucleotide sequence ID" value="NZ_AFXA01000011.1"/>
</dbReference>
<dbReference type="AlphaFoldDB" id="F9UK31"/>
<evidence type="ECO:0000313" key="2">
    <source>
        <dbReference type="EMBL" id="EGV00036.1"/>
    </source>
</evidence>
<dbReference type="STRING" id="1037410.MCSF7_01211"/>